<keyword evidence="2" id="KW-1185">Reference proteome</keyword>
<evidence type="ECO:0000313" key="1">
    <source>
        <dbReference type="EMBL" id="MBB5754117.1"/>
    </source>
</evidence>
<accession>A0A7W9L328</accession>
<dbReference type="RefSeq" id="WP_183857524.1">
    <property type="nucleotide sequence ID" value="NZ_JACHOO010000006.1"/>
</dbReference>
<dbReference type="PROSITE" id="PS51257">
    <property type="entry name" value="PROKAR_LIPOPROTEIN"/>
    <property type="match status" value="1"/>
</dbReference>
<dbReference type="InterPro" id="IPR007485">
    <property type="entry name" value="LPS_assembly_LptE"/>
</dbReference>
<dbReference type="EMBL" id="JACHOO010000006">
    <property type="protein sequence ID" value="MBB5754117.1"/>
    <property type="molecule type" value="Genomic_DNA"/>
</dbReference>
<dbReference type="Pfam" id="PF04390">
    <property type="entry name" value="LptE"/>
    <property type="match status" value="1"/>
</dbReference>
<dbReference type="GO" id="GO:0019867">
    <property type="term" value="C:outer membrane"/>
    <property type="evidence" value="ECO:0007669"/>
    <property type="project" value="InterPro"/>
</dbReference>
<dbReference type="AlphaFoldDB" id="A0A7W9L328"/>
<protein>
    <submittedName>
        <fullName evidence="1">LPS-assembly lipoprotein</fullName>
    </submittedName>
</protein>
<name>A0A7W9L328_9HYPH</name>
<gene>
    <name evidence="1" type="ORF">GGQ63_003192</name>
</gene>
<reference evidence="1 2" key="1">
    <citation type="submission" date="2020-08" db="EMBL/GenBank/DDBJ databases">
        <title>Genomic Encyclopedia of Type Strains, Phase IV (KMG-IV): sequencing the most valuable type-strain genomes for metagenomic binning, comparative biology and taxonomic classification.</title>
        <authorList>
            <person name="Goeker M."/>
        </authorList>
    </citation>
    <scope>NUCLEOTIDE SEQUENCE [LARGE SCALE GENOMIC DNA]</scope>
    <source>
        <strain evidence="1 2">DSM 16268</strain>
    </source>
</reference>
<evidence type="ECO:0000313" key="2">
    <source>
        <dbReference type="Proteomes" id="UP000523821"/>
    </source>
</evidence>
<keyword evidence="1" id="KW-0449">Lipoprotein</keyword>
<comment type="caution">
    <text evidence="1">The sequence shown here is derived from an EMBL/GenBank/DDBJ whole genome shotgun (WGS) entry which is preliminary data.</text>
</comment>
<organism evidence="1 2">
    <name type="scientific">Prosthecomicrobium pneumaticum</name>
    <dbReference type="NCBI Taxonomy" id="81895"/>
    <lineage>
        <taxon>Bacteria</taxon>
        <taxon>Pseudomonadati</taxon>
        <taxon>Pseudomonadota</taxon>
        <taxon>Alphaproteobacteria</taxon>
        <taxon>Hyphomicrobiales</taxon>
        <taxon>Kaistiaceae</taxon>
        <taxon>Prosthecomicrobium</taxon>
    </lineage>
</organism>
<sequence length="183" mass="19304">MSSSDRLPGAPRRIVAGAAAALLALGLAGCTVTPVFMAGSTEIGARPGVSAELAAISIASVSGRVAQQVRNDLIFAFTGGGDEADPLYDLSLQVTSSETRLGFDRDESSPAYSVTVTAVYELTEIKTGRSVTRGTSRGVASYDRSNQQFANERALIDAQDRASQLIAEDMRLRIAAVLVRDHR</sequence>
<proteinExistence type="predicted"/>
<dbReference type="GO" id="GO:0043165">
    <property type="term" value="P:Gram-negative-bacterium-type cell outer membrane assembly"/>
    <property type="evidence" value="ECO:0007669"/>
    <property type="project" value="InterPro"/>
</dbReference>
<dbReference type="Gene3D" id="3.30.160.150">
    <property type="entry name" value="Lipoprotein like domain"/>
    <property type="match status" value="1"/>
</dbReference>
<dbReference type="Proteomes" id="UP000523821">
    <property type="component" value="Unassembled WGS sequence"/>
</dbReference>